<dbReference type="Gene3D" id="3.60.21.10">
    <property type="match status" value="1"/>
</dbReference>
<feature type="region of interest" description="Disordered" evidence="1">
    <location>
        <begin position="1"/>
        <end position="27"/>
    </location>
</feature>
<dbReference type="RefSeq" id="WP_161692819.1">
    <property type="nucleotide sequence ID" value="NZ_JAAAHS010000002.1"/>
</dbReference>
<evidence type="ECO:0000256" key="1">
    <source>
        <dbReference type="SAM" id="MobiDB-lite"/>
    </source>
</evidence>
<dbReference type="Proteomes" id="UP000598297">
    <property type="component" value="Unassembled WGS sequence"/>
</dbReference>
<feature type="region of interest" description="Disordered" evidence="1">
    <location>
        <begin position="286"/>
        <end position="330"/>
    </location>
</feature>
<evidence type="ECO:0000259" key="2">
    <source>
        <dbReference type="Pfam" id="PF00149"/>
    </source>
</evidence>
<protein>
    <submittedName>
        <fullName evidence="3">Metallophosphoesterase</fullName>
    </submittedName>
</protein>
<dbReference type="Pfam" id="PF00149">
    <property type="entry name" value="Metallophos"/>
    <property type="match status" value="1"/>
</dbReference>
<feature type="domain" description="Calcineurin-like phosphoesterase" evidence="2">
    <location>
        <begin position="37"/>
        <end position="267"/>
    </location>
</feature>
<dbReference type="InterPro" id="IPR029052">
    <property type="entry name" value="Metallo-depent_PP-like"/>
</dbReference>
<dbReference type="InterPro" id="IPR004843">
    <property type="entry name" value="Calcineurin-like_PHP"/>
</dbReference>
<dbReference type="PANTHER" id="PTHR36492:SF2">
    <property type="entry name" value="[ACYL-CARRIER-PROTEIN] PHOSPHODIESTERASE PPTH"/>
    <property type="match status" value="1"/>
</dbReference>
<dbReference type="GO" id="GO:0016787">
    <property type="term" value="F:hydrolase activity"/>
    <property type="evidence" value="ECO:0007669"/>
    <property type="project" value="InterPro"/>
</dbReference>
<name>A0A964UQI4_9ACTN</name>
<evidence type="ECO:0000313" key="4">
    <source>
        <dbReference type="Proteomes" id="UP000598297"/>
    </source>
</evidence>
<dbReference type="OrthoDB" id="9013891at2"/>
<dbReference type="SUPFAM" id="SSF56300">
    <property type="entry name" value="Metallo-dependent phosphatases"/>
    <property type="match status" value="1"/>
</dbReference>
<gene>
    <name evidence="3" type="ORF">GUY60_00530</name>
</gene>
<feature type="compositionally biased region" description="Low complexity" evidence="1">
    <location>
        <begin position="309"/>
        <end position="322"/>
    </location>
</feature>
<dbReference type="PANTHER" id="PTHR36492">
    <property type="match status" value="1"/>
</dbReference>
<evidence type="ECO:0000313" key="3">
    <source>
        <dbReference type="EMBL" id="NBE49935.1"/>
    </source>
</evidence>
<keyword evidence="4" id="KW-1185">Reference proteome</keyword>
<comment type="caution">
    <text evidence="3">The sequence shown here is derived from an EMBL/GenBank/DDBJ whole genome shotgun (WGS) entry which is preliminary data.</text>
</comment>
<dbReference type="InterPro" id="IPR052963">
    <property type="entry name" value="Pantetheine_PDE"/>
</dbReference>
<sequence length="330" mass="36802">MVGAGTAARHPPRCVPPGRGAAAVRDDRPRSAALRAVSDLHVRFADNRRIVEDLRPEHPDDWLIVAGDVGEFVEDITWALGLLRERFAQVVWAPGNHELWTPPDDPVRLRGAHRYDHLVRLCRELGVHTPEDPYPVWRGAGGPVAVAPLFVLYDYTFRVPAAHTKEQSLAYAEEAGVVCSDEFLLHPDPYPSREAWCAARVAATEARLAALPDDLDTVLVNHFPLIREPTQVLRFPEFAQWCGTSATDRWPVRYRAAEVVYGHLHIPRLLHKDGVPHREVSLGYPREWRQRPGTPGRPVRILTERTAPPRDGAAAAGSGPDDAQGRRGLR</sequence>
<reference evidence="3" key="1">
    <citation type="submission" date="2020-01" db="EMBL/GenBank/DDBJ databases">
        <title>Whole-genome analyses of novel actinobacteria.</title>
        <authorList>
            <person name="Sahin N."/>
        </authorList>
    </citation>
    <scope>NUCLEOTIDE SEQUENCE</scope>
    <source>
        <strain evidence="3">YC537</strain>
    </source>
</reference>
<dbReference type="EMBL" id="JAAAHS010000002">
    <property type="protein sequence ID" value="NBE49935.1"/>
    <property type="molecule type" value="Genomic_DNA"/>
</dbReference>
<dbReference type="AlphaFoldDB" id="A0A964UQI4"/>
<organism evidence="3 4">
    <name type="scientific">Streptomyces boluensis</name>
    <dbReference type="NCBI Taxonomy" id="1775135"/>
    <lineage>
        <taxon>Bacteria</taxon>
        <taxon>Bacillati</taxon>
        <taxon>Actinomycetota</taxon>
        <taxon>Actinomycetes</taxon>
        <taxon>Kitasatosporales</taxon>
        <taxon>Streptomycetaceae</taxon>
        <taxon>Streptomyces</taxon>
    </lineage>
</organism>
<proteinExistence type="predicted"/>
<accession>A0A964UQI4</accession>